<dbReference type="AlphaFoldDB" id="A0AAW0IPQ6"/>
<sequence length="216" mass="23092">EVAEAHSEVAEAHSEVAEVHSEVAEVHSEVTEVHSEVAEVHSENSPSLPLHDSKDLLCITSGRLSRAMDQVVVATAMLGGGVTESSHALLILMVSIIPLDLTPASAHPESSLNHSTSESPSAARQSPNQHSLGVRLSRCTFAQLCQVLLHSPLIALDAQLRQQAYVPLLLSSAHELCSTLTVSQNHVSIRTSGSPTRDYTSLILQAPRRPCQTPTL</sequence>
<keyword evidence="3" id="KW-1185">Reference proteome</keyword>
<evidence type="ECO:0000313" key="2">
    <source>
        <dbReference type="EMBL" id="KAK7816495.1"/>
    </source>
</evidence>
<feature type="compositionally biased region" description="Polar residues" evidence="1">
    <location>
        <begin position="108"/>
        <end position="129"/>
    </location>
</feature>
<dbReference type="EMBL" id="JBBHLL010000102">
    <property type="protein sequence ID" value="KAK7816495.1"/>
    <property type="molecule type" value="Genomic_DNA"/>
</dbReference>
<feature type="region of interest" description="Disordered" evidence="1">
    <location>
        <begin position="106"/>
        <end position="129"/>
    </location>
</feature>
<gene>
    <name evidence="2" type="ORF">U0070_007912</name>
</gene>
<dbReference type="Proteomes" id="UP001488838">
    <property type="component" value="Unassembled WGS sequence"/>
</dbReference>
<organism evidence="2 3">
    <name type="scientific">Myodes glareolus</name>
    <name type="common">Bank vole</name>
    <name type="synonym">Clethrionomys glareolus</name>
    <dbReference type="NCBI Taxonomy" id="447135"/>
    <lineage>
        <taxon>Eukaryota</taxon>
        <taxon>Metazoa</taxon>
        <taxon>Chordata</taxon>
        <taxon>Craniata</taxon>
        <taxon>Vertebrata</taxon>
        <taxon>Euteleostomi</taxon>
        <taxon>Mammalia</taxon>
        <taxon>Eutheria</taxon>
        <taxon>Euarchontoglires</taxon>
        <taxon>Glires</taxon>
        <taxon>Rodentia</taxon>
        <taxon>Myomorpha</taxon>
        <taxon>Muroidea</taxon>
        <taxon>Cricetidae</taxon>
        <taxon>Arvicolinae</taxon>
        <taxon>Myodes</taxon>
    </lineage>
</organism>
<proteinExistence type="predicted"/>
<evidence type="ECO:0000256" key="1">
    <source>
        <dbReference type="SAM" id="MobiDB-lite"/>
    </source>
</evidence>
<name>A0AAW0IPQ6_MYOGA</name>
<accession>A0AAW0IPQ6</accession>
<evidence type="ECO:0000313" key="3">
    <source>
        <dbReference type="Proteomes" id="UP001488838"/>
    </source>
</evidence>
<protein>
    <submittedName>
        <fullName evidence="2">Uncharacterized protein</fullName>
    </submittedName>
</protein>
<comment type="caution">
    <text evidence="2">The sequence shown here is derived from an EMBL/GenBank/DDBJ whole genome shotgun (WGS) entry which is preliminary data.</text>
</comment>
<reference evidence="2 3" key="1">
    <citation type="journal article" date="2023" name="bioRxiv">
        <title>Conserved and derived expression patterns and positive selection on dental genes reveal complex evolutionary context of ever-growing rodent molars.</title>
        <authorList>
            <person name="Calamari Z.T."/>
            <person name="Song A."/>
            <person name="Cohen E."/>
            <person name="Akter M."/>
            <person name="Roy R.D."/>
            <person name="Hallikas O."/>
            <person name="Christensen M.M."/>
            <person name="Li P."/>
            <person name="Marangoni P."/>
            <person name="Jernvall J."/>
            <person name="Klein O.D."/>
        </authorList>
    </citation>
    <scope>NUCLEOTIDE SEQUENCE [LARGE SCALE GENOMIC DNA]</scope>
    <source>
        <strain evidence="2">V071</strain>
    </source>
</reference>
<feature type="non-terminal residue" evidence="2">
    <location>
        <position position="1"/>
    </location>
</feature>